<dbReference type="NCBIfam" id="TIGR03177">
    <property type="entry name" value="pilus_cpaB"/>
    <property type="match status" value="1"/>
</dbReference>
<evidence type="ECO:0000259" key="2">
    <source>
        <dbReference type="SMART" id="SM00858"/>
    </source>
</evidence>
<keyword evidence="4" id="KW-1185">Reference proteome</keyword>
<reference evidence="3 4" key="1">
    <citation type="submission" date="2012-08" db="EMBL/GenBank/DDBJ databases">
        <title>Whole genome shotgun sequence of Kineosphaera limosa NBRC 100340.</title>
        <authorList>
            <person name="Yoshida I."/>
            <person name="Isaki S."/>
            <person name="Hosoyama A."/>
            <person name="Tsuchikane K."/>
            <person name="Katsumata H."/>
            <person name="Ando Y."/>
            <person name="Ohji S."/>
            <person name="Hamada M."/>
            <person name="Tamura T."/>
            <person name="Yamazoe A."/>
            <person name="Yamazaki S."/>
            <person name="Fujita N."/>
        </authorList>
    </citation>
    <scope>NUCLEOTIDE SEQUENCE [LARGE SCALE GENOMIC DNA]</scope>
    <source>
        <strain evidence="3 4">NBRC 100340</strain>
    </source>
</reference>
<proteinExistence type="predicted"/>
<sequence length="232" mass="22623">MAMGWAGLGRKGGSKRARTGVPRGGRKGAWRRAQLRRVGAAALGGCAVWAAVAAMSPGEPAREQAVAAAADLPAGHRLATADVKLVAIDAASAPASRVADGSAAVGQVLAYPVESGELLTAPRLRPSSGLSELSKSERAVHVPVADRGALALVRPGDRVDVVSVATGQTVGAGLLVLSVDQAAAAAGGLSGGGDSPTGLVLAVPPAEVSKIVPAAVGGEGGVHLAVRPDGGA</sequence>
<dbReference type="EMBL" id="BAHD01000113">
    <property type="protein sequence ID" value="GAB98217.1"/>
    <property type="molecule type" value="Genomic_DNA"/>
</dbReference>
<dbReference type="SMART" id="SM00858">
    <property type="entry name" value="SAF"/>
    <property type="match status" value="1"/>
</dbReference>
<feature type="region of interest" description="Disordered" evidence="1">
    <location>
        <begin position="1"/>
        <end position="28"/>
    </location>
</feature>
<feature type="compositionally biased region" description="Gly residues" evidence="1">
    <location>
        <begin position="1"/>
        <end position="11"/>
    </location>
</feature>
<evidence type="ECO:0000313" key="3">
    <source>
        <dbReference type="EMBL" id="GAB98217.1"/>
    </source>
</evidence>
<dbReference type="STRING" id="1184609.KILIM_113_00040"/>
<evidence type="ECO:0000256" key="1">
    <source>
        <dbReference type="SAM" id="MobiDB-lite"/>
    </source>
</evidence>
<feature type="domain" description="SAF" evidence="2">
    <location>
        <begin position="63"/>
        <end position="125"/>
    </location>
</feature>
<dbReference type="OrthoDB" id="3266392at2"/>
<dbReference type="InterPro" id="IPR017592">
    <property type="entry name" value="Pilus_assmbl_Flp-typ_CpaB"/>
</dbReference>
<dbReference type="Pfam" id="PF16976">
    <property type="entry name" value="RcpC"/>
    <property type="match status" value="1"/>
</dbReference>
<feature type="compositionally biased region" description="Basic residues" evidence="1">
    <location>
        <begin position="12"/>
        <end position="28"/>
    </location>
</feature>
<protein>
    <recommendedName>
        <fullName evidence="2">SAF domain-containing protein</fullName>
    </recommendedName>
</protein>
<dbReference type="RefSeq" id="WP_006594749.1">
    <property type="nucleotide sequence ID" value="NZ_BAHD01000113.1"/>
</dbReference>
<dbReference type="Proteomes" id="UP000008366">
    <property type="component" value="Unassembled WGS sequence"/>
</dbReference>
<comment type="caution">
    <text evidence="3">The sequence shown here is derived from an EMBL/GenBank/DDBJ whole genome shotgun (WGS) entry which is preliminary data.</text>
</comment>
<dbReference type="Pfam" id="PF08666">
    <property type="entry name" value="SAF"/>
    <property type="match status" value="1"/>
</dbReference>
<dbReference type="eggNOG" id="COG3745">
    <property type="taxonomic scope" value="Bacteria"/>
</dbReference>
<gene>
    <name evidence="3" type="ORF">KILIM_113_00040</name>
</gene>
<name>K6X1H4_9MICO</name>
<dbReference type="InterPro" id="IPR031571">
    <property type="entry name" value="RcpC_dom"/>
</dbReference>
<organism evidence="3 4">
    <name type="scientific">Kineosphaera limosa NBRC 100340</name>
    <dbReference type="NCBI Taxonomy" id="1184609"/>
    <lineage>
        <taxon>Bacteria</taxon>
        <taxon>Bacillati</taxon>
        <taxon>Actinomycetota</taxon>
        <taxon>Actinomycetes</taxon>
        <taxon>Micrococcales</taxon>
        <taxon>Dermatophilaceae</taxon>
        <taxon>Kineosphaera</taxon>
    </lineage>
</organism>
<dbReference type="InterPro" id="IPR013974">
    <property type="entry name" value="SAF"/>
</dbReference>
<evidence type="ECO:0000313" key="4">
    <source>
        <dbReference type="Proteomes" id="UP000008366"/>
    </source>
</evidence>
<accession>K6X1H4</accession>
<dbReference type="CDD" id="cd11614">
    <property type="entry name" value="SAF_CpaB_FlgA_like"/>
    <property type="match status" value="1"/>
</dbReference>
<dbReference type="AlphaFoldDB" id="K6X1H4"/>